<feature type="compositionally biased region" description="Low complexity" evidence="7">
    <location>
        <begin position="49"/>
        <end position="65"/>
    </location>
</feature>
<dbReference type="InterPro" id="IPR029494">
    <property type="entry name" value="DarT"/>
</dbReference>
<dbReference type="Pfam" id="PF14487">
    <property type="entry name" value="DarT"/>
    <property type="match status" value="1"/>
</dbReference>
<feature type="domain" description="DarT" evidence="8">
    <location>
        <begin position="73"/>
        <end position="274"/>
    </location>
</feature>
<keyword evidence="2 6" id="KW-0328">Glycosyltransferase</keyword>
<evidence type="ECO:0000256" key="7">
    <source>
        <dbReference type="SAM" id="MobiDB-lite"/>
    </source>
</evidence>
<sequence>MRLVRVGATHTRGMDLGEECIHGFEVEFCATCSPAPTFEAPVVKKARPASRPTSLRAPAPSRSAQPAVIVGDQRIYHITHIGNLAAIVERGSMLPDHAEQHDEAVGVFSHDGRADREATRVPGRDSSVADHVPFVLTPHASVWESIRAGIEDPRLGDGAAGAAPAAFVILATTVKQAMDAGEPSGIVVTDGYAASALSRFATTHEDAKRMLGSLLSNDDADALQDAEVLVPESYPFAQISLIGVANDKVREQVRQILRGASHPPRVAVYPPWFQPAGERYPV</sequence>
<evidence type="ECO:0000313" key="9">
    <source>
        <dbReference type="EMBL" id="THG35357.1"/>
    </source>
</evidence>
<feature type="active site" description="Proton acceptor" evidence="6">
    <location>
        <position position="116"/>
    </location>
</feature>
<reference evidence="9 10" key="1">
    <citation type="submission" date="2019-04" db="EMBL/GenBank/DDBJ databases">
        <authorList>
            <person name="Jiang L."/>
        </authorList>
    </citation>
    <scope>NUCLEOTIDE SEQUENCE [LARGE SCALE GENOMIC DNA]</scope>
    <source>
        <strain evidence="9 10">YIM 131861</strain>
    </source>
</reference>
<keyword evidence="10" id="KW-1185">Reference proteome</keyword>
<feature type="region of interest" description="Disordered" evidence="7">
    <location>
        <begin position="43"/>
        <end position="65"/>
    </location>
</feature>
<gene>
    <name evidence="9" type="ORF">E6C70_04700</name>
</gene>
<evidence type="ECO:0000256" key="1">
    <source>
        <dbReference type="ARBA" id="ARBA00022649"/>
    </source>
</evidence>
<keyword evidence="5 6" id="KW-0238">DNA-binding</keyword>
<evidence type="ECO:0000259" key="8">
    <source>
        <dbReference type="PROSITE" id="PS52018"/>
    </source>
</evidence>
<feature type="active site" evidence="6">
    <location>
        <position position="227"/>
    </location>
</feature>
<dbReference type="GO" id="GO:0016779">
    <property type="term" value="F:nucleotidyltransferase activity"/>
    <property type="evidence" value="ECO:0007669"/>
    <property type="project" value="UniProtKB-UniRule"/>
</dbReference>
<dbReference type="EMBL" id="SSSN01000003">
    <property type="protein sequence ID" value="THG35357.1"/>
    <property type="molecule type" value="Genomic_DNA"/>
</dbReference>
<name>A0A4V3WUC7_9MICO</name>
<dbReference type="OrthoDB" id="9813972at2"/>
<dbReference type="Proteomes" id="UP000307380">
    <property type="component" value="Unassembled WGS sequence"/>
</dbReference>
<feature type="binding site" evidence="6">
    <location>
        <position position="94"/>
    </location>
    <ligand>
        <name>NAD(+)</name>
        <dbReference type="ChEBI" id="CHEBI:57540"/>
    </ligand>
</feature>
<dbReference type="AlphaFoldDB" id="A0A4V3WUC7"/>
<feature type="binding site" evidence="6">
    <location>
        <begin position="77"/>
        <end position="79"/>
    </location>
    <ligand>
        <name>NAD(+)</name>
        <dbReference type="ChEBI" id="CHEBI:57540"/>
    </ligand>
</feature>
<evidence type="ECO:0000313" key="10">
    <source>
        <dbReference type="Proteomes" id="UP000307380"/>
    </source>
</evidence>
<keyword evidence="3 6" id="KW-0808">Transferase</keyword>
<evidence type="ECO:0000256" key="6">
    <source>
        <dbReference type="PROSITE-ProRule" id="PRU01362"/>
    </source>
</evidence>
<proteinExistence type="inferred from homology"/>
<evidence type="ECO:0000256" key="5">
    <source>
        <dbReference type="ARBA" id="ARBA00023125"/>
    </source>
</evidence>
<dbReference type="GO" id="GO:0016757">
    <property type="term" value="F:glycosyltransferase activity"/>
    <property type="evidence" value="ECO:0007669"/>
    <property type="project" value="UniProtKB-UniRule"/>
</dbReference>
<comment type="similarity">
    <text evidence="6">Belongs to the DarT ADP-ribosyltransferase family.</text>
</comment>
<keyword evidence="4 6" id="KW-0548">Nucleotidyltransferase</keyword>
<keyword evidence="1 6" id="KW-1277">Toxin-antitoxin system</keyword>
<dbReference type="PROSITE" id="PS52018">
    <property type="entry name" value="DART"/>
    <property type="match status" value="1"/>
</dbReference>
<protein>
    <submittedName>
        <fullName evidence="9">DUF4433 domain-containing protein</fullName>
    </submittedName>
</protein>
<evidence type="ECO:0000256" key="3">
    <source>
        <dbReference type="ARBA" id="ARBA00022679"/>
    </source>
</evidence>
<evidence type="ECO:0000256" key="2">
    <source>
        <dbReference type="ARBA" id="ARBA00022676"/>
    </source>
</evidence>
<comment type="catalytic activity">
    <reaction evidence="6">
        <text>a thymidine in DNA + NAD(+) = an N-(ADP-alpha-D-ribosyl)-thymidine in DNA + nicotinamide + H(+)</text>
        <dbReference type="Rhea" id="RHEA:71651"/>
        <dbReference type="Rhea" id="RHEA-COMP:13556"/>
        <dbReference type="Rhea" id="RHEA-COMP:18051"/>
        <dbReference type="ChEBI" id="CHEBI:15378"/>
        <dbReference type="ChEBI" id="CHEBI:17154"/>
        <dbReference type="ChEBI" id="CHEBI:57540"/>
        <dbReference type="ChEBI" id="CHEBI:137386"/>
        <dbReference type="ChEBI" id="CHEBI:191199"/>
    </reaction>
</comment>
<accession>A0A4V3WUC7</accession>
<comment type="caution">
    <text evidence="9">The sequence shown here is derived from an EMBL/GenBank/DDBJ whole genome shotgun (WGS) entry which is preliminary data.</text>
</comment>
<evidence type="ECO:0000256" key="4">
    <source>
        <dbReference type="ARBA" id="ARBA00022695"/>
    </source>
</evidence>
<dbReference type="GO" id="GO:0003677">
    <property type="term" value="F:DNA binding"/>
    <property type="evidence" value="ECO:0007669"/>
    <property type="project" value="UniProtKB-UniRule"/>
</dbReference>
<comment type="caution">
    <text evidence="6">Lacks conserved residue(s) required for the propagation of feature annotation.</text>
</comment>
<feature type="binding site" evidence="6">
    <location>
        <position position="116"/>
    </location>
    <ligand>
        <name>NAD(+)</name>
        <dbReference type="ChEBI" id="CHEBI:57540"/>
    </ligand>
</feature>
<organism evidence="9 10">
    <name type="scientific">Orlajensenia flava</name>
    <dbReference type="NCBI Taxonomy" id="2565934"/>
    <lineage>
        <taxon>Bacteria</taxon>
        <taxon>Bacillati</taxon>
        <taxon>Actinomycetota</taxon>
        <taxon>Actinomycetes</taxon>
        <taxon>Micrococcales</taxon>
        <taxon>Microbacteriaceae</taxon>
        <taxon>Orlajensenia</taxon>
    </lineage>
</organism>